<protein>
    <submittedName>
        <fullName evidence="2">Uncharacterized protein</fullName>
    </submittedName>
</protein>
<sequence length="110" mass="11932">MRFGRASADGEELPCRLDGASRGQAKPRAHFQRVAHRVAHHFAYRVAHRIAHHALLAGPTKKPSLKHISPSLPFQDPGQTLTSLLRPNLGALADLNPISRLFQSDSGGTA</sequence>
<comment type="caution">
    <text evidence="2">The sequence shown here is derived from an EMBL/GenBank/DDBJ whole genome shotgun (WGS) entry which is preliminary data.</text>
</comment>
<gene>
    <name evidence="2" type="ORF">CDD80_7519</name>
</gene>
<dbReference type="EMBL" id="NJES01000962">
    <property type="protein sequence ID" value="PHH68438.1"/>
    <property type="molecule type" value="Genomic_DNA"/>
</dbReference>
<evidence type="ECO:0000256" key="1">
    <source>
        <dbReference type="SAM" id="MobiDB-lite"/>
    </source>
</evidence>
<feature type="region of interest" description="Disordered" evidence="1">
    <location>
        <begin position="1"/>
        <end position="24"/>
    </location>
</feature>
<keyword evidence="3" id="KW-1185">Reference proteome</keyword>
<accession>A0A2C5XR99</accession>
<organism evidence="2 3">
    <name type="scientific">Ophiocordyceps camponoti-rufipedis</name>
    <dbReference type="NCBI Taxonomy" id="2004952"/>
    <lineage>
        <taxon>Eukaryota</taxon>
        <taxon>Fungi</taxon>
        <taxon>Dikarya</taxon>
        <taxon>Ascomycota</taxon>
        <taxon>Pezizomycotina</taxon>
        <taxon>Sordariomycetes</taxon>
        <taxon>Hypocreomycetidae</taxon>
        <taxon>Hypocreales</taxon>
        <taxon>Ophiocordycipitaceae</taxon>
        <taxon>Ophiocordyceps</taxon>
    </lineage>
</organism>
<evidence type="ECO:0000313" key="3">
    <source>
        <dbReference type="Proteomes" id="UP000226431"/>
    </source>
</evidence>
<dbReference type="AlphaFoldDB" id="A0A2C5XR99"/>
<name>A0A2C5XR99_9HYPO</name>
<reference evidence="2 3" key="1">
    <citation type="submission" date="2017-06" db="EMBL/GenBank/DDBJ databases">
        <title>Ant-infecting Ophiocordyceps genomes reveal a high diversity of potential behavioral manipulation genes and a possible major role for enterotoxins.</title>
        <authorList>
            <person name="De Bekker C."/>
            <person name="Evans H.C."/>
            <person name="Brachmann A."/>
            <person name="Hughes D.P."/>
        </authorList>
    </citation>
    <scope>NUCLEOTIDE SEQUENCE [LARGE SCALE GENOMIC DNA]</scope>
    <source>
        <strain evidence="2 3">Map16</strain>
    </source>
</reference>
<proteinExistence type="predicted"/>
<dbReference type="Proteomes" id="UP000226431">
    <property type="component" value="Unassembled WGS sequence"/>
</dbReference>
<evidence type="ECO:0000313" key="2">
    <source>
        <dbReference type="EMBL" id="PHH68438.1"/>
    </source>
</evidence>